<comment type="similarity">
    <text evidence="2">Belongs to the bacterial solute-binding protein 8 family.</text>
</comment>
<dbReference type="AlphaFoldDB" id="A0A4Y4DRR4"/>
<evidence type="ECO:0000256" key="1">
    <source>
        <dbReference type="ARBA" id="ARBA00004196"/>
    </source>
</evidence>
<feature type="region of interest" description="Disordered" evidence="5">
    <location>
        <begin position="26"/>
        <end position="58"/>
    </location>
</feature>
<evidence type="ECO:0000313" key="8">
    <source>
        <dbReference type="EMBL" id="GED07616.1"/>
    </source>
</evidence>
<evidence type="ECO:0000256" key="4">
    <source>
        <dbReference type="ARBA" id="ARBA00022729"/>
    </source>
</evidence>
<name>A0A4Y4DRR4_GLUUR</name>
<dbReference type="Proteomes" id="UP000316612">
    <property type="component" value="Unassembled WGS sequence"/>
</dbReference>
<dbReference type="PROSITE" id="PS50983">
    <property type="entry name" value="FE_B12_PBP"/>
    <property type="match status" value="1"/>
</dbReference>
<protein>
    <submittedName>
        <fullName evidence="8">Fe2+-enterobactin ABC transporter substrate-binding protein</fullName>
    </submittedName>
</protein>
<dbReference type="EMBL" id="BJNY01000023">
    <property type="protein sequence ID" value="GED07616.1"/>
    <property type="molecule type" value="Genomic_DNA"/>
</dbReference>
<dbReference type="FunFam" id="3.40.50.1980:FF:000009">
    <property type="entry name" value="Iron-enterobactin transporter periplasmic binding protein"/>
    <property type="match status" value="1"/>
</dbReference>
<proteinExistence type="inferred from homology"/>
<dbReference type="GO" id="GO:0030288">
    <property type="term" value="C:outer membrane-bounded periplasmic space"/>
    <property type="evidence" value="ECO:0007669"/>
    <property type="project" value="TreeGrafter"/>
</dbReference>
<feature type="domain" description="Fe/B12 periplasmic-binding" evidence="7">
    <location>
        <begin position="65"/>
        <end position="339"/>
    </location>
</feature>
<keyword evidence="3" id="KW-0813">Transport</keyword>
<evidence type="ECO:0000313" key="9">
    <source>
        <dbReference type="Proteomes" id="UP000316612"/>
    </source>
</evidence>
<evidence type="ECO:0000256" key="6">
    <source>
        <dbReference type="SAM" id="SignalP"/>
    </source>
</evidence>
<evidence type="ECO:0000256" key="3">
    <source>
        <dbReference type="ARBA" id="ARBA00022448"/>
    </source>
</evidence>
<comment type="caution">
    <text evidence="8">The sequence shown here is derived from an EMBL/GenBank/DDBJ whole genome shotgun (WGS) entry which is preliminary data.</text>
</comment>
<dbReference type="SUPFAM" id="SSF53807">
    <property type="entry name" value="Helical backbone' metal receptor"/>
    <property type="match status" value="1"/>
</dbReference>
<dbReference type="PANTHER" id="PTHR30532:SF24">
    <property type="entry name" value="FERRIC ENTEROBACTIN-BINDING PERIPLASMIC PROTEIN FEPB"/>
    <property type="match status" value="1"/>
</dbReference>
<dbReference type="InterPro" id="IPR051313">
    <property type="entry name" value="Bact_iron-sidero_bind"/>
</dbReference>
<keyword evidence="4 6" id="KW-0732">Signal</keyword>
<evidence type="ECO:0000256" key="2">
    <source>
        <dbReference type="ARBA" id="ARBA00008814"/>
    </source>
</evidence>
<dbReference type="GO" id="GO:1901678">
    <property type="term" value="P:iron coordination entity transport"/>
    <property type="evidence" value="ECO:0007669"/>
    <property type="project" value="UniProtKB-ARBA"/>
</dbReference>
<evidence type="ECO:0000256" key="5">
    <source>
        <dbReference type="SAM" id="MobiDB-lite"/>
    </source>
</evidence>
<organism evidence="8 9">
    <name type="scientific">Glutamicibacter uratoxydans</name>
    <name type="common">Arthrobacter uratoxydans</name>
    <dbReference type="NCBI Taxonomy" id="43667"/>
    <lineage>
        <taxon>Bacteria</taxon>
        <taxon>Bacillati</taxon>
        <taxon>Actinomycetota</taxon>
        <taxon>Actinomycetes</taxon>
        <taxon>Micrococcales</taxon>
        <taxon>Micrococcaceae</taxon>
        <taxon>Glutamicibacter</taxon>
    </lineage>
</organism>
<comment type="subcellular location">
    <subcellularLocation>
        <location evidence="1">Cell envelope</location>
    </subcellularLocation>
</comment>
<dbReference type="PANTHER" id="PTHR30532">
    <property type="entry name" value="IRON III DICITRATE-BINDING PERIPLASMIC PROTEIN"/>
    <property type="match status" value="1"/>
</dbReference>
<accession>A0A4Y4DRR4</accession>
<dbReference type="Gene3D" id="3.40.50.1980">
    <property type="entry name" value="Nitrogenase molybdenum iron protein domain"/>
    <property type="match status" value="2"/>
</dbReference>
<keyword evidence="9" id="KW-1185">Reference proteome</keyword>
<evidence type="ECO:0000259" key="7">
    <source>
        <dbReference type="PROSITE" id="PS50983"/>
    </source>
</evidence>
<gene>
    <name evidence="8" type="ORF">AUR04nite_31480</name>
</gene>
<dbReference type="Pfam" id="PF01497">
    <property type="entry name" value="Peripla_BP_2"/>
    <property type="match status" value="1"/>
</dbReference>
<dbReference type="NCBIfam" id="NF008200">
    <property type="entry name" value="PRK10957.1"/>
    <property type="match status" value="1"/>
</dbReference>
<dbReference type="RefSeq" id="WP_141366915.1">
    <property type="nucleotide sequence ID" value="NZ_BAAAJL010000004.1"/>
</dbReference>
<feature type="signal peptide" evidence="6">
    <location>
        <begin position="1"/>
        <end position="28"/>
    </location>
</feature>
<sequence length="339" mass="35945">MRTTLFKLASASATVALALTLGACSSNAPQSSADENKPAADAGQWPRTVTDDQGQQVEIPAQPKKIVSTTVSTTGTLLAIDAPVVASSTGAVGPETDENGFFSQWSDVASERKVEPIYQVGNFNLESVLAQDPDLIIVSTSGADSELDYVDRLNDIAPTLVVNYGGKDWKELATQLGEATGLEANAENIADEFDQRSKAVKDKLNIPEGTSASIVSYNKGKDSPVGKTSGPHSRLISALGFAVVDPPAEFDTSTQKREDFAFTSYEGLSESATGDATFLISATDKTADAFTADPTLANIPSVKNKNVFPLANSFRLDYYSSNDILDYFESDFPGLNSAK</sequence>
<dbReference type="OrthoDB" id="9793175at2"/>
<reference evidence="8 9" key="1">
    <citation type="submission" date="2019-06" db="EMBL/GenBank/DDBJ databases">
        <title>Whole genome shotgun sequence of Glutamicibacter uratoxydans NBRC 15515.</title>
        <authorList>
            <person name="Hosoyama A."/>
            <person name="Uohara A."/>
            <person name="Ohji S."/>
            <person name="Ichikawa N."/>
        </authorList>
    </citation>
    <scope>NUCLEOTIDE SEQUENCE [LARGE SCALE GENOMIC DNA]</scope>
    <source>
        <strain evidence="8 9">NBRC 15515</strain>
    </source>
</reference>
<dbReference type="PROSITE" id="PS51257">
    <property type="entry name" value="PROKAR_LIPOPROTEIN"/>
    <property type="match status" value="1"/>
</dbReference>
<dbReference type="InterPro" id="IPR002491">
    <property type="entry name" value="ABC_transptr_periplasmic_BD"/>
</dbReference>
<feature type="chain" id="PRO_5039017304" evidence="6">
    <location>
        <begin position="29"/>
        <end position="339"/>
    </location>
</feature>